<proteinExistence type="evidence at transcript level"/>
<name>A0A1V1G162_9EUGL</name>
<evidence type="ECO:0000256" key="1">
    <source>
        <dbReference type="ARBA" id="ARBA00005769"/>
    </source>
</evidence>
<keyword evidence="2" id="KW-0472">Membrane</keyword>
<protein>
    <submittedName>
        <fullName evidence="4">NADH dehydrogenase subunit 7</fullName>
    </submittedName>
</protein>
<dbReference type="GO" id="GO:0005739">
    <property type="term" value="C:mitochondrion"/>
    <property type="evidence" value="ECO:0007669"/>
    <property type="project" value="GOC"/>
</dbReference>
<dbReference type="Pfam" id="PF00346">
    <property type="entry name" value="Complex1_49kDa"/>
    <property type="match status" value="1"/>
</dbReference>
<dbReference type="InterPro" id="IPR001135">
    <property type="entry name" value="NADH_Q_OxRdtase_suD"/>
</dbReference>
<keyword evidence="2" id="KW-1133">Transmembrane helix</keyword>
<evidence type="ECO:0000313" key="4">
    <source>
        <dbReference type="EMBL" id="BAX09247.1"/>
    </source>
</evidence>
<dbReference type="PANTHER" id="PTHR11993:SF10">
    <property type="entry name" value="NADH DEHYDROGENASE [UBIQUINONE] IRON-SULFUR PROTEIN 2, MITOCHONDRIAL"/>
    <property type="match status" value="1"/>
</dbReference>
<feature type="domain" description="NADH-quinone oxidoreductase subunit D" evidence="3">
    <location>
        <begin position="138"/>
        <end position="393"/>
    </location>
</feature>
<dbReference type="InterPro" id="IPR029014">
    <property type="entry name" value="NiFe-Hase_large"/>
</dbReference>
<sequence length="394" mass="43012">MAIPESRSLYGSVLSRHGVSPRSTSILHFGPAHPAAHGVLRSILWLAGEWVTAYQITLGLLHRGTEALTELRHLNQCVGYMDRLDYVSMVAGEHGFCMAVESGLGVLCGVGVCVHRIMLLEINRMLNHLLNVACHAGDLGCLLWLLWFFEDRELLYSVLAWCSGARLHSTLMIPGGTRGWLTTSQRHDIMLAVHQVTLHIEVSLLNGVYSRIWMLRLTGIGVCGLSDIGLSGVMLRSTGIAWDLRVAVGYEAYTMLNTVVCCGSLGDSMDRVLLRCFEIVSSAQLVVQSCMLQSMSQPVECHSNSSSMEQVILMFRTGPASILHSMTSTSYSEVPKGELLISLVCVSGTTWRARFRCPDLLHLLALQALVVGVVYADVVALVGTIDVVFGAVDL</sequence>
<dbReference type="EMBL" id="LC114090">
    <property type="protein sequence ID" value="BAX09247.1"/>
    <property type="molecule type" value="mRNA"/>
</dbReference>
<comment type="similarity">
    <text evidence="1">Belongs to the complex I 49 kDa subunit family.</text>
</comment>
<geneLocation type="mitochondrion" evidence="4"/>
<dbReference type="GO" id="GO:0048038">
    <property type="term" value="F:quinone binding"/>
    <property type="evidence" value="ECO:0007669"/>
    <property type="project" value="InterPro"/>
</dbReference>
<feature type="transmembrane region" description="Helical" evidence="2">
    <location>
        <begin position="213"/>
        <end position="235"/>
    </location>
</feature>
<feature type="transmembrane region" description="Helical" evidence="2">
    <location>
        <begin position="128"/>
        <end position="149"/>
    </location>
</feature>
<dbReference type="AlphaFoldDB" id="A0A1V1G162"/>
<dbReference type="GO" id="GO:0006120">
    <property type="term" value="P:mitochondrial electron transport, NADH to ubiquinone"/>
    <property type="evidence" value="ECO:0007669"/>
    <property type="project" value="TreeGrafter"/>
</dbReference>
<keyword evidence="2" id="KW-0812">Transmembrane</keyword>
<organism evidence="4">
    <name type="scientific">Hemistasia phaeocysticola</name>
    <dbReference type="NCBI Taxonomy" id="1503927"/>
    <lineage>
        <taxon>Eukaryota</taxon>
        <taxon>Discoba</taxon>
        <taxon>Euglenozoa</taxon>
        <taxon>Diplonemea</taxon>
        <taxon>Hemistasiidae</taxon>
        <taxon>Hemistasia</taxon>
    </lineage>
</organism>
<dbReference type="SUPFAM" id="SSF56762">
    <property type="entry name" value="HydB/Nqo4-like"/>
    <property type="match status" value="1"/>
</dbReference>
<feature type="transmembrane region" description="Helical" evidence="2">
    <location>
        <begin position="360"/>
        <end position="385"/>
    </location>
</feature>
<dbReference type="Gene3D" id="1.10.645.10">
    <property type="entry name" value="Cytochrome-c3 Hydrogenase, chain B"/>
    <property type="match status" value="1"/>
</dbReference>
<gene>
    <name evidence="4" type="primary">nad7</name>
</gene>
<reference evidence="4" key="1">
    <citation type="submission" date="2016-01" db="EMBL/GenBank/DDBJ databases">
        <title>Hyper-eccentric gene structure found in the mitochondrial genome of Hemistasia phaeocysticola.</title>
        <authorList>
            <person name="Yabuki A."/>
        </authorList>
    </citation>
    <scope>NUCLEOTIDE SEQUENCE</scope>
    <source>
        <strain evidence="4">YPF1303</strain>
    </source>
</reference>
<evidence type="ECO:0000256" key="2">
    <source>
        <dbReference type="SAM" id="Phobius"/>
    </source>
</evidence>
<keyword evidence="4" id="KW-0496">Mitochondrion</keyword>
<accession>A0A1V1G162</accession>
<evidence type="ECO:0000259" key="3">
    <source>
        <dbReference type="Pfam" id="PF00346"/>
    </source>
</evidence>
<dbReference type="PANTHER" id="PTHR11993">
    <property type="entry name" value="NADH-UBIQUINONE OXIDOREDUCTASE 49 KDA SUBUNIT"/>
    <property type="match status" value="1"/>
</dbReference>
<dbReference type="GO" id="GO:0051287">
    <property type="term" value="F:NAD binding"/>
    <property type="evidence" value="ECO:0007669"/>
    <property type="project" value="InterPro"/>
</dbReference>
<dbReference type="GO" id="GO:0016651">
    <property type="term" value="F:oxidoreductase activity, acting on NAD(P)H"/>
    <property type="evidence" value="ECO:0007669"/>
    <property type="project" value="InterPro"/>
</dbReference>
<dbReference type="InterPro" id="IPR022885">
    <property type="entry name" value="NDH1_su_D/H"/>
</dbReference>